<dbReference type="OrthoDB" id="4578659at2"/>
<dbReference type="EMBL" id="BAHC01000247">
    <property type="protein sequence ID" value="GAB93918.1"/>
    <property type="molecule type" value="Genomic_DNA"/>
</dbReference>
<protein>
    <submittedName>
        <fullName evidence="2">Uncharacterized protein</fullName>
    </submittedName>
</protein>
<reference evidence="2 3" key="1">
    <citation type="submission" date="2012-08" db="EMBL/GenBank/DDBJ databases">
        <title>Whole genome shotgun sequence of Gordonia rhizosphera NBRC 16068.</title>
        <authorList>
            <person name="Takarada H."/>
            <person name="Isaki S."/>
            <person name="Hosoyama A."/>
            <person name="Tsuchikane K."/>
            <person name="Katsumata H."/>
            <person name="Baba S."/>
            <person name="Ohji S."/>
            <person name="Yamazaki S."/>
            <person name="Fujita N."/>
        </authorList>
    </citation>
    <scope>NUCLEOTIDE SEQUENCE [LARGE SCALE GENOMIC DNA]</scope>
    <source>
        <strain evidence="2 3">NBRC 16068</strain>
    </source>
</reference>
<dbReference type="eggNOG" id="ENOG5031VY3">
    <property type="taxonomic scope" value="Bacteria"/>
</dbReference>
<dbReference type="Proteomes" id="UP000008363">
    <property type="component" value="Unassembled WGS sequence"/>
</dbReference>
<name>K6VCI8_9ACTN</name>
<evidence type="ECO:0000313" key="2">
    <source>
        <dbReference type="EMBL" id="GAB93918.1"/>
    </source>
</evidence>
<dbReference type="RefSeq" id="WP_006339559.1">
    <property type="nucleotide sequence ID" value="NZ_BAHC01000247.1"/>
</dbReference>
<feature type="transmembrane region" description="Helical" evidence="1">
    <location>
        <begin position="50"/>
        <end position="72"/>
    </location>
</feature>
<gene>
    <name evidence="2" type="ORF">GORHZ_247_00560</name>
</gene>
<evidence type="ECO:0000313" key="3">
    <source>
        <dbReference type="Proteomes" id="UP000008363"/>
    </source>
</evidence>
<keyword evidence="1" id="KW-0812">Transmembrane</keyword>
<sequence length="73" mass="7168">MIEHAGQVVAMADSSAAALTLGISLYAAAILVGIGVCINAVTRHQRTRAITAAVVVGVLVIVGVVVAVASSVA</sequence>
<organism evidence="2 3">
    <name type="scientific">Gordonia rhizosphera NBRC 16068</name>
    <dbReference type="NCBI Taxonomy" id="1108045"/>
    <lineage>
        <taxon>Bacteria</taxon>
        <taxon>Bacillati</taxon>
        <taxon>Actinomycetota</taxon>
        <taxon>Actinomycetes</taxon>
        <taxon>Mycobacteriales</taxon>
        <taxon>Gordoniaceae</taxon>
        <taxon>Gordonia</taxon>
    </lineage>
</organism>
<dbReference type="STRING" id="1108045.GORHZ_247_00560"/>
<evidence type="ECO:0000256" key="1">
    <source>
        <dbReference type="SAM" id="Phobius"/>
    </source>
</evidence>
<keyword evidence="1" id="KW-0472">Membrane</keyword>
<accession>K6VCI8</accession>
<keyword evidence="3" id="KW-1185">Reference proteome</keyword>
<dbReference type="AlphaFoldDB" id="K6VCI8"/>
<feature type="transmembrane region" description="Helical" evidence="1">
    <location>
        <begin position="16"/>
        <end position="38"/>
    </location>
</feature>
<comment type="caution">
    <text evidence="2">The sequence shown here is derived from an EMBL/GenBank/DDBJ whole genome shotgun (WGS) entry which is preliminary data.</text>
</comment>
<keyword evidence="1" id="KW-1133">Transmembrane helix</keyword>
<proteinExistence type="predicted"/>